<dbReference type="Proteomes" id="UP000028002">
    <property type="component" value="Unassembled WGS sequence"/>
</dbReference>
<proteinExistence type="predicted"/>
<dbReference type="EMBL" id="JGVH01000036">
    <property type="protein sequence ID" value="KER03131.1"/>
    <property type="molecule type" value="Genomic_DNA"/>
</dbReference>
<evidence type="ECO:0000313" key="2">
    <source>
        <dbReference type="Proteomes" id="UP000028002"/>
    </source>
</evidence>
<dbReference type="GO" id="GO:0016705">
    <property type="term" value="F:oxidoreductase activity, acting on paired donors, with incorporation or reduction of molecular oxygen"/>
    <property type="evidence" value="ECO:0007669"/>
    <property type="project" value="InterPro"/>
</dbReference>
<name>A0A081RWS8_PHOTE</name>
<dbReference type="PATRIC" id="fig|1393735.3.peg.2330"/>
<accession>A0A081RWS8</accession>
<dbReference type="InterPro" id="IPR036661">
    <property type="entry name" value="Luciferase-like_sf"/>
</dbReference>
<gene>
    <name evidence="1" type="ORF">MEG1DRAFT_02267</name>
</gene>
<evidence type="ECO:0008006" key="3">
    <source>
        <dbReference type="Google" id="ProtNLM"/>
    </source>
</evidence>
<dbReference type="RefSeq" id="WP_200875284.1">
    <property type="nucleotide sequence ID" value="NZ_CAWLUD010000036.1"/>
</dbReference>
<comment type="caution">
    <text evidence="1">The sequence shown here is derived from an EMBL/GenBank/DDBJ whole genome shotgun (WGS) entry which is preliminary data.</text>
</comment>
<reference evidence="1 2" key="1">
    <citation type="submission" date="2014-03" db="EMBL/GenBank/DDBJ databases">
        <title>Draft Genome of Photorhabdus temperata Meg1.</title>
        <authorList>
            <person name="Hurst S.G.IV."/>
            <person name="Morris K."/>
            <person name="Thomas K."/>
            <person name="Tisa L.S."/>
        </authorList>
    </citation>
    <scope>NUCLEOTIDE SEQUENCE [LARGE SCALE GENOMIC DNA]</scope>
    <source>
        <strain evidence="1 2">Meg1</strain>
    </source>
</reference>
<evidence type="ECO:0000313" key="1">
    <source>
        <dbReference type="EMBL" id="KER03131.1"/>
    </source>
</evidence>
<organism evidence="1 2">
    <name type="scientific">Photorhabdus temperata subsp. temperata Meg1</name>
    <dbReference type="NCBI Taxonomy" id="1393735"/>
    <lineage>
        <taxon>Bacteria</taxon>
        <taxon>Pseudomonadati</taxon>
        <taxon>Pseudomonadota</taxon>
        <taxon>Gammaproteobacteria</taxon>
        <taxon>Enterobacterales</taxon>
        <taxon>Morganellaceae</taxon>
        <taxon>Photorhabdus</taxon>
    </lineage>
</organism>
<dbReference type="AlphaFoldDB" id="A0A081RWS8"/>
<protein>
    <recommendedName>
        <fullName evidence="3">Luciferase-like domain-containing protein</fullName>
    </recommendedName>
</protein>
<dbReference type="Gene3D" id="3.20.20.30">
    <property type="entry name" value="Luciferase-like domain"/>
    <property type="match status" value="1"/>
</dbReference>
<sequence>MFSFRSQVREIEQQNFSAIWLRDIPLFDPRTPMNGGFILKTGRLGLIELLEEWRTVGVNHAALGIQYGKRPPKEVIQEIGEEVIPAFI</sequence>